<reference evidence="1 2" key="1">
    <citation type="journal article" date="2019" name="Sci. Rep.">
        <title>Orb-weaving spider Araneus ventricosus genome elucidates the spidroin gene catalogue.</title>
        <authorList>
            <person name="Kono N."/>
            <person name="Nakamura H."/>
            <person name="Ohtoshi R."/>
            <person name="Moran D.A.P."/>
            <person name="Shinohara A."/>
            <person name="Yoshida Y."/>
            <person name="Fujiwara M."/>
            <person name="Mori M."/>
            <person name="Tomita M."/>
            <person name="Arakawa K."/>
        </authorList>
    </citation>
    <scope>NUCLEOTIDE SEQUENCE [LARGE SCALE GENOMIC DNA]</scope>
</reference>
<proteinExistence type="predicted"/>
<sequence length="131" mass="14020">MSHDCLLKGAKSTYAIGLPAQIISEKQRLGNSQQESTNVKEAIVVNLLRLTNTLVVTDVSSYDVSGCIGNNGAATFTTILSLPDLLKPVADEHMEEGRAVSENDSSATTSLIEDFPNFCISRNFIGDIANS</sequence>
<dbReference type="AlphaFoldDB" id="A0A4Y2LTE9"/>
<dbReference type="Proteomes" id="UP000499080">
    <property type="component" value="Unassembled WGS sequence"/>
</dbReference>
<comment type="caution">
    <text evidence="1">The sequence shown here is derived from an EMBL/GenBank/DDBJ whole genome shotgun (WGS) entry which is preliminary data.</text>
</comment>
<evidence type="ECO:0000313" key="1">
    <source>
        <dbReference type="EMBL" id="GBN17812.1"/>
    </source>
</evidence>
<protein>
    <submittedName>
        <fullName evidence="1">Uncharacterized protein</fullName>
    </submittedName>
</protein>
<keyword evidence="2" id="KW-1185">Reference proteome</keyword>
<gene>
    <name evidence="1" type="ORF">AVEN_177471_1</name>
</gene>
<organism evidence="1 2">
    <name type="scientific">Araneus ventricosus</name>
    <name type="common">Orbweaver spider</name>
    <name type="synonym">Epeira ventricosa</name>
    <dbReference type="NCBI Taxonomy" id="182803"/>
    <lineage>
        <taxon>Eukaryota</taxon>
        <taxon>Metazoa</taxon>
        <taxon>Ecdysozoa</taxon>
        <taxon>Arthropoda</taxon>
        <taxon>Chelicerata</taxon>
        <taxon>Arachnida</taxon>
        <taxon>Araneae</taxon>
        <taxon>Araneomorphae</taxon>
        <taxon>Entelegynae</taxon>
        <taxon>Araneoidea</taxon>
        <taxon>Araneidae</taxon>
        <taxon>Araneus</taxon>
    </lineage>
</organism>
<evidence type="ECO:0000313" key="2">
    <source>
        <dbReference type="Proteomes" id="UP000499080"/>
    </source>
</evidence>
<name>A0A4Y2LTE9_ARAVE</name>
<accession>A0A4Y2LTE9</accession>
<dbReference type="EMBL" id="BGPR01006299">
    <property type="protein sequence ID" value="GBN17812.1"/>
    <property type="molecule type" value="Genomic_DNA"/>
</dbReference>